<protein>
    <recommendedName>
        <fullName evidence="3">EF-hand domain-containing protein</fullName>
    </recommendedName>
</protein>
<evidence type="ECO:0008006" key="3">
    <source>
        <dbReference type="Google" id="ProtNLM"/>
    </source>
</evidence>
<sequence length="79" mass="9725">MQEVFIKKYWEEEDIWFYIHFLNQRAIRQIELSNGKRIFLTLDLPKKGESMLYDQSIEDLDLNDSDYISKEEFEKEWQG</sequence>
<dbReference type="Proteomes" id="UP000552615">
    <property type="component" value="Unassembled WGS sequence"/>
</dbReference>
<accession>A0A7Y0A9D9</accession>
<gene>
    <name evidence="1" type="ORF">HHL20_17315</name>
</gene>
<proteinExistence type="predicted"/>
<comment type="caution">
    <text evidence="1">The sequence shown here is derived from an EMBL/GenBank/DDBJ whole genome shotgun (WGS) entry which is preliminary data.</text>
</comment>
<dbReference type="EMBL" id="JABBGF010000003">
    <property type="protein sequence ID" value="NML59090.1"/>
    <property type="molecule type" value="Genomic_DNA"/>
</dbReference>
<dbReference type="AlphaFoldDB" id="A0A7Y0A9D9"/>
<name>A0A7Y0A9D9_9FLAO</name>
<evidence type="ECO:0000313" key="2">
    <source>
        <dbReference type="Proteomes" id="UP000552615"/>
    </source>
</evidence>
<reference evidence="1 2" key="1">
    <citation type="submission" date="2020-04" db="EMBL/GenBank/DDBJ databases">
        <title>Chryseobacterium sp. RJ-7-14 sp. nov., isolated from Jeju soil.</title>
        <authorList>
            <person name="Dahal R.H."/>
            <person name="Chaudhary D.K."/>
        </authorList>
    </citation>
    <scope>NUCLEOTIDE SEQUENCE [LARGE SCALE GENOMIC DNA]</scope>
    <source>
        <strain evidence="1 2">RJ-7-14</strain>
    </source>
</reference>
<keyword evidence="2" id="KW-1185">Reference proteome</keyword>
<evidence type="ECO:0000313" key="1">
    <source>
        <dbReference type="EMBL" id="NML59090.1"/>
    </source>
</evidence>
<organism evidence="1 2">
    <name type="scientific">Chryseobacterium cheonjiense</name>
    <dbReference type="NCBI Taxonomy" id="2728845"/>
    <lineage>
        <taxon>Bacteria</taxon>
        <taxon>Pseudomonadati</taxon>
        <taxon>Bacteroidota</taxon>
        <taxon>Flavobacteriia</taxon>
        <taxon>Flavobacteriales</taxon>
        <taxon>Weeksellaceae</taxon>
        <taxon>Chryseobacterium group</taxon>
        <taxon>Chryseobacterium</taxon>
    </lineage>
</organism>
<dbReference type="RefSeq" id="WP_169232420.1">
    <property type="nucleotide sequence ID" value="NZ_JABBGF010000003.1"/>
</dbReference>